<proteinExistence type="predicted"/>
<protein>
    <recommendedName>
        <fullName evidence="3">POTRA domain-containing protein</fullName>
    </recommendedName>
</protein>
<dbReference type="OrthoDB" id="609711at2"/>
<dbReference type="KEGG" id="hyj:FHG12_04790"/>
<accession>A0A5B7ZYD7</accession>
<name>A0A5B7ZYD7_9BACT</name>
<dbReference type="AlphaFoldDB" id="A0A5B7ZYD7"/>
<dbReference type="EMBL" id="CP040896">
    <property type="protein sequence ID" value="QDA59463.1"/>
    <property type="molecule type" value="Genomic_DNA"/>
</dbReference>
<keyword evidence="2" id="KW-1185">Reference proteome</keyword>
<dbReference type="Proteomes" id="UP000305398">
    <property type="component" value="Chromosome"/>
</dbReference>
<evidence type="ECO:0008006" key="3">
    <source>
        <dbReference type="Google" id="ProtNLM"/>
    </source>
</evidence>
<organism evidence="1 2">
    <name type="scientific">Hymenobacter jejuensis</name>
    <dbReference type="NCBI Taxonomy" id="2502781"/>
    <lineage>
        <taxon>Bacteria</taxon>
        <taxon>Pseudomonadati</taxon>
        <taxon>Bacteroidota</taxon>
        <taxon>Cytophagia</taxon>
        <taxon>Cytophagales</taxon>
        <taxon>Hymenobacteraceae</taxon>
        <taxon>Hymenobacter</taxon>
    </lineage>
</organism>
<gene>
    <name evidence="1" type="ORF">FHG12_04790</name>
</gene>
<evidence type="ECO:0000313" key="2">
    <source>
        <dbReference type="Proteomes" id="UP000305398"/>
    </source>
</evidence>
<sequence length="650" mass="74947">MMLRFAFPCFLPRLRGGWLWPALVLWMVAEQVQAQQTAPAAVPDTTRIQPENTRPDSLRRRFDQERILTGLKAYTKRKTIVGKAASALFNFTERREDRAGLDAQLLDRQFDQHNYKIVRRINITTLDAFGYSINDPARQPRNFLEKTGNTFHIKTVRSRVRQVLLFRIGRELQPQALSESERLLRQTPEILDARVFVNEQTTSADSVDIEVVTKDVFSITGSFQLRDVGAGVVGVRDNNFLGQGHQFRNVYEYGRGKPQTWKYEGSYQVPFRNFVTGRLHYRNEDQFRQADVTFSRGFYSVKTRYAGSLSLADYYQGVTLAVPPEGQPYVFHPLRYTVQDGWLGRSFSLHSYDLAYENPARLILSGRAIHTQYSERPITDSVNNKSAYRTTSLLLGTIGYSVRRYYKDKYLFGFGRTEDIPTGTLLGFTMGYELNEEFNRNYYGVRAAWAGYNPLHGYLYLNAEFGSFLRRPQNDWQQGLLNTEILYFTPLYNTGNWQWRHFFWNRSSLGFHRLDSETLLSIDGVRGLRGFQTDGLLRGASRFVVNYEANVFTPVSFLGFRLAAIAFADAAWITPNIKGGLPFHESPYMGFGAGLRFRNEYTAIRTLQILIGYYPRGQYTNNGLRIFESSRPYYGFNDFGFGQPNTARFD</sequence>
<evidence type="ECO:0000313" key="1">
    <source>
        <dbReference type="EMBL" id="QDA59463.1"/>
    </source>
</evidence>
<reference evidence="1 2" key="1">
    <citation type="submission" date="2019-06" db="EMBL/GenBank/DDBJ databases">
        <authorList>
            <person name="Srinivasan S."/>
        </authorList>
    </citation>
    <scope>NUCLEOTIDE SEQUENCE [LARGE SCALE GENOMIC DNA]</scope>
    <source>
        <strain evidence="1 2">17J68-5</strain>
    </source>
</reference>